<dbReference type="KEGG" id="nta:107770007"/>
<organism evidence="1 2">
    <name type="scientific">Nicotiana tabacum</name>
    <name type="common">Common tobacco</name>
    <dbReference type="NCBI Taxonomy" id="4097"/>
    <lineage>
        <taxon>Eukaryota</taxon>
        <taxon>Viridiplantae</taxon>
        <taxon>Streptophyta</taxon>
        <taxon>Embryophyta</taxon>
        <taxon>Tracheophyta</taxon>
        <taxon>Spermatophyta</taxon>
        <taxon>Magnoliopsida</taxon>
        <taxon>eudicotyledons</taxon>
        <taxon>Gunneridae</taxon>
        <taxon>Pentapetalae</taxon>
        <taxon>asterids</taxon>
        <taxon>lamiids</taxon>
        <taxon>Solanales</taxon>
        <taxon>Solanaceae</taxon>
        <taxon>Nicotianoideae</taxon>
        <taxon>Nicotianeae</taxon>
        <taxon>Nicotiana</taxon>
    </lineage>
</organism>
<name>A0A1S3XXT6_TOBAC</name>
<reference evidence="2" key="2">
    <citation type="submission" date="2025-08" db="UniProtKB">
        <authorList>
            <consortium name="RefSeq"/>
        </authorList>
    </citation>
    <scope>IDENTIFICATION</scope>
    <source>
        <tissue evidence="2">Leaf</tissue>
    </source>
</reference>
<dbReference type="GeneID" id="107770007"/>
<proteinExistence type="predicted"/>
<dbReference type="PaxDb" id="4097-A0A1S3XXT6"/>
<reference evidence="1" key="1">
    <citation type="journal article" date="2014" name="Nat. Commun.">
        <title>The tobacco genome sequence and its comparison with those of tomato and potato.</title>
        <authorList>
            <person name="Sierro N."/>
            <person name="Battey J.N."/>
            <person name="Ouadi S."/>
            <person name="Bakaher N."/>
            <person name="Bovet L."/>
            <person name="Willig A."/>
            <person name="Goepfert S."/>
            <person name="Peitsch M.C."/>
            <person name="Ivanov N.V."/>
        </authorList>
    </citation>
    <scope>NUCLEOTIDE SEQUENCE [LARGE SCALE GENOMIC DNA]</scope>
</reference>
<accession>A0A1S3XXT6</accession>
<dbReference type="RefSeq" id="XP_016444748.1">
    <property type="nucleotide sequence ID" value="XM_016589262.1"/>
</dbReference>
<dbReference type="Proteomes" id="UP000790787">
    <property type="component" value="Chromosome 6"/>
</dbReference>
<gene>
    <name evidence="2" type="primary">LOC107770007</name>
</gene>
<sequence length="196" mass="22349">MLRQVNVNLPFTEVLSQMLAYALLLKEILIKQRKMEETSVVKLTEHCSEILQNKFPQRCSDPGSFTIPYSLGNLNFDKSLCGSVASINILPLYIYRKLENEIEEIRSAPVSLQLADQTSIIPEGVVEDVLVRVATGRGILDIYDRKLMLRVDEENVTFEMNVETWVRKEKPAASVEWKVKSSKENSPVNEKDKYAV</sequence>
<dbReference type="RefSeq" id="XP_016444748.2">
    <property type="nucleotide sequence ID" value="XM_016589262.2"/>
</dbReference>
<evidence type="ECO:0000313" key="2">
    <source>
        <dbReference type="RefSeq" id="XP_016444748.2"/>
    </source>
</evidence>
<dbReference type="OrthoDB" id="778454at2759"/>
<dbReference type="PANTHER" id="PTHR33067:SF31">
    <property type="entry name" value="RNA-DIRECTED DNA POLYMERASE"/>
    <property type="match status" value="1"/>
</dbReference>
<evidence type="ECO:0000313" key="1">
    <source>
        <dbReference type="Proteomes" id="UP000790787"/>
    </source>
</evidence>
<dbReference type="AlphaFoldDB" id="A0A1S3XXT6"/>
<dbReference type="PANTHER" id="PTHR33067">
    <property type="entry name" value="RNA-DIRECTED DNA POLYMERASE-RELATED"/>
    <property type="match status" value="1"/>
</dbReference>
<protein>
    <submittedName>
        <fullName evidence="2">Uncharacterized protein LOC107770007</fullName>
    </submittedName>
</protein>
<keyword evidence="1" id="KW-1185">Reference proteome</keyword>